<proteinExistence type="predicted"/>
<sequence length="159" mass="18104">MEKVLSKYKINKNTMAIMATAHTDYQAMVIETNRTLFVKQTPLSIIKTACLYGGSSYEGRRSAVIYLTTTKQKVPIPINPFANIYAFPTLSPNHHQCNWIFLNHVEMVKDAHTSAPSNIQSIILFKQGQKLMMSESRAVLVKQMQRTALCLFYFTPQKV</sequence>
<comment type="caution">
    <text evidence="1">The sequence shown here is derived from an EMBL/GenBank/DDBJ whole genome shotgun (WGS) entry which is preliminary data.</text>
</comment>
<dbReference type="InterPro" id="IPR010461">
    <property type="entry name" value="ComK"/>
</dbReference>
<protein>
    <submittedName>
        <fullName evidence="1">Competence protein ComK</fullName>
    </submittedName>
</protein>
<keyword evidence="2" id="KW-1185">Reference proteome</keyword>
<evidence type="ECO:0000313" key="2">
    <source>
        <dbReference type="Proteomes" id="UP001312865"/>
    </source>
</evidence>
<dbReference type="EMBL" id="JBBAXC010000020">
    <property type="protein sequence ID" value="MEI5909138.1"/>
    <property type="molecule type" value="Genomic_DNA"/>
</dbReference>
<name>A0ABU8HIA5_9BACI</name>
<gene>
    <name evidence="1" type="ORF">WAK64_18980</name>
</gene>
<dbReference type="Pfam" id="PF06338">
    <property type="entry name" value="ComK"/>
    <property type="match status" value="1"/>
</dbReference>
<dbReference type="RefSeq" id="WP_336588584.1">
    <property type="nucleotide sequence ID" value="NZ_JBBAXC010000020.1"/>
</dbReference>
<dbReference type="Proteomes" id="UP001312865">
    <property type="component" value="Unassembled WGS sequence"/>
</dbReference>
<reference evidence="1 2" key="1">
    <citation type="journal article" date="2018" name="J. Microbiol.">
        <title>Bacillus spongiae sp. nov., isolated from sponge of Jeju Island.</title>
        <authorList>
            <person name="Lee G.E."/>
            <person name="Im W.T."/>
            <person name="Park J.S."/>
        </authorList>
    </citation>
    <scope>NUCLEOTIDE SEQUENCE [LARGE SCALE GENOMIC DNA]</scope>
    <source>
        <strain evidence="1 2">135PIL107-10</strain>
    </source>
</reference>
<evidence type="ECO:0000313" key="1">
    <source>
        <dbReference type="EMBL" id="MEI5909138.1"/>
    </source>
</evidence>
<accession>A0ABU8HIA5</accession>
<organism evidence="1 2">
    <name type="scientific">Bacillus spongiae</name>
    <dbReference type="NCBI Taxonomy" id="2683610"/>
    <lineage>
        <taxon>Bacteria</taxon>
        <taxon>Bacillati</taxon>
        <taxon>Bacillota</taxon>
        <taxon>Bacilli</taxon>
        <taxon>Bacillales</taxon>
        <taxon>Bacillaceae</taxon>
        <taxon>Bacillus</taxon>
    </lineage>
</organism>